<feature type="compositionally biased region" description="Low complexity" evidence="1">
    <location>
        <begin position="25"/>
        <end position="38"/>
    </location>
</feature>
<proteinExistence type="predicted"/>
<reference evidence="2" key="1">
    <citation type="submission" date="2013-08" db="EMBL/GenBank/DDBJ databases">
        <authorList>
            <person name="Durkin A.S."/>
            <person name="Haft D.R."/>
            <person name="McCorrison J."/>
            <person name="Torralba M."/>
            <person name="Gillis M."/>
            <person name="Haft D.H."/>
            <person name="Methe B."/>
            <person name="Sutton G."/>
            <person name="Nelson K.E."/>
        </authorList>
    </citation>
    <scope>NUCLEOTIDE SEQUENCE [LARGE SCALE GENOMIC DNA]</scope>
    <source>
        <strain evidence="2">F0233</strain>
    </source>
</reference>
<evidence type="ECO:0000313" key="3">
    <source>
        <dbReference type="Proteomes" id="UP000017052"/>
    </source>
</evidence>
<dbReference type="AlphaFoldDB" id="U2R4V1"/>
<evidence type="ECO:0000256" key="1">
    <source>
        <dbReference type="SAM" id="MobiDB-lite"/>
    </source>
</evidence>
<protein>
    <submittedName>
        <fullName evidence="2">Uncharacterized protein</fullName>
    </submittedName>
</protein>
<evidence type="ECO:0000313" key="2">
    <source>
        <dbReference type="EMBL" id="ERK63544.1"/>
    </source>
</evidence>
<organism evidence="2 3">
    <name type="scientific">Propionibacterium acidifaciens F0233</name>
    <dbReference type="NCBI Taxonomy" id="553198"/>
    <lineage>
        <taxon>Bacteria</taxon>
        <taxon>Bacillati</taxon>
        <taxon>Actinomycetota</taxon>
        <taxon>Actinomycetes</taxon>
        <taxon>Propionibacteriales</taxon>
        <taxon>Propionibacteriaceae</taxon>
        <taxon>Propionibacterium</taxon>
    </lineage>
</organism>
<sequence length="240" mass="25887">MWFWIVIAAVVLALIGAFMNGPGSGSSSSGTVTAGSGSQPREQGRNDIQPLTVVDSNYSLSSGYVKYVLEIQNTNTDYKALFAHVNIVGKTTDGSIRFSDDWTIGDIEPGTTTFWASQAGNGDSLESDTVEITVSVDDSDWIKSDGVPENLYTITNTTVNTNPYGMITATGEITLNEEGDTYRMPMIVVVLKDADGKLVGGFDGFIDSDLTVGTQSTFEVNDFAMHADYASYEVYANPWM</sequence>
<accession>U2R4V1</accession>
<gene>
    <name evidence="2" type="ORF">HMPREF0682_1097</name>
</gene>
<dbReference type="Proteomes" id="UP000017052">
    <property type="component" value="Unassembled WGS sequence"/>
</dbReference>
<dbReference type="EMBL" id="ACVN02000009">
    <property type="protein sequence ID" value="ERK63544.1"/>
    <property type="molecule type" value="Genomic_DNA"/>
</dbReference>
<comment type="caution">
    <text evidence="2">The sequence shown here is derived from an EMBL/GenBank/DDBJ whole genome shotgun (WGS) entry which is preliminary data.</text>
</comment>
<keyword evidence="3" id="KW-1185">Reference proteome</keyword>
<feature type="region of interest" description="Disordered" evidence="1">
    <location>
        <begin position="22"/>
        <end position="48"/>
    </location>
</feature>
<name>U2R4V1_9ACTN</name>